<comment type="caution">
    <text evidence="1">The sequence shown here is derived from an EMBL/GenBank/DDBJ whole genome shotgun (WGS) entry which is preliminary data.</text>
</comment>
<proteinExistence type="predicted"/>
<organism evidence="1 2">
    <name type="scientific">Oryza meyeriana var. granulata</name>
    <dbReference type="NCBI Taxonomy" id="110450"/>
    <lineage>
        <taxon>Eukaryota</taxon>
        <taxon>Viridiplantae</taxon>
        <taxon>Streptophyta</taxon>
        <taxon>Embryophyta</taxon>
        <taxon>Tracheophyta</taxon>
        <taxon>Spermatophyta</taxon>
        <taxon>Magnoliopsida</taxon>
        <taxon>Liliopsida</taxon>
        <taxon>Poales</taxon>
        <taxon>Poaceae</taxon>
        <taxon>BOP clade</taxon>
        <taxon>Oryzoideae</taxon>
        <taxon>Oryzeae</taxon>
        <taxon>Oryzinae</taxon>
        <taxon>Oryza</taxon>
        <taxon>Oryza meyeriana</taxon>
    </lineage>
</organism>
<dbReference type="Proteomes" id="UP000479710">
    <property type="component" value="Unassembled WGS sequence"/>
</dbReference>
<name>A0A6G1EKE2_9ORYZ</name>
<keyword evidence="2" id="KW-1185">Reference proteome</keyword>
<dbReference type="AlphaFoldDB" id="A0A6G1EKE2"/>
<reference evidence="1 2" key="1">
    <citation type="submission" date="2019-11" db="EMBL/GenBank/DDBJ databases">
        <title>Whole genome sequence of Oryza granulata.</title>
        <authorList>
            <person name="Li W."/>
        </authorList>
    </citation>
    <scope>NUCLEOTIDE SEQUENCE [LARGE SCALE GENOMIC DNA]</scope>
    <source>
        <strain evidence="2">cv. Menghai</strain>
        <tissue evidence="1">Leaf</tissue>
    </source>
</reference>
<evidence type="ECO:0000313" key="2">
    <source>
        <dbReference type="Proteomes" id="UP000479710"/>
    </source>
</evidence>
<accession>A0A6G1EKE2</accession>
<evidence type="ECO:0000313" key="1">
    <source>
        <dbReference type="EMBL" id="KAF0925278.1"/>
    </source>
</evidence>
<dbReference type="EMBL" id="SPHZ02000003">
    <property type="protein sequence ID" value="KAF0925278.1"/>
    <property type="molecule type" value="Genomic_DNA"/>
</dbReference>
<gene>
    <name evidence="1" type="ORF">E2562_015986</name>
</gene>
<sequence>MASAPQRIACPKHQHHTAIPQGRPSFSICREELKMKRFNFSCECPIIFIRNNNRFCTSTSSDCDCGCLMWY</sequence>
<protein>
    <submittedName>
        <fullName evidence="1">Uncharacterized protein</fullName>
    </submittedName>
</protein>